<name>A0A7G9GQA4_9FIRM</name>
<accession>A0A7G9GQA4</accession>
<evidence type="ECO:0000313" key="1">
    <source>
        <dbReference type="EMBL" id="QNM12986.1"/>
    </source>
</evidence>
<dbReference type="AlphaFoldDB" id="A0A7G9GQA4"/>
<keyword evidence="2" id="KW-1185">Reference proteome</keyword>
<dbReference type="KEGG" id="ehn:H9Q80_03245"/>
<dbReference type="RefSeq" id="WP_187426241.1">
    <property type="nucleotide sequence ID" value="NZ_CP060636.1"/>
</dbReference>
<dbReference type="EMBL" id="CP060636">
    <property type="protein sequence ID" value="QNM12986.1"/>
    <property type="molecule type" value="Genomic_DNA"/>
</dbReference>
<gene>
    <name evidence="1" type="ORF">H9Q80_03245</name>
</gene>
<sequence length="199" mass="23493">MILFRPVGLSEMEKILKDGCHGYPPRRKEQPIFYPVLNEEYAATIARDWNTKDSISGYAGFVTAFTIQDEYIKNYQVKCVGSQVHQEYWIPAEELPTFNSMIDGKIKIINAFYGKDYQGLMPVTIQDMKELDLQEQVSFLDKLRQDNIKMLQEIVLKEWMLMNTNLPYWKKNQLICEQLWLDVTAILKEKELYFLDIPY</sequence>
<organism evidence="1 2">
    <name type="scientific">[Eubacterium] hominis</name>
    <dbReference type="NCBI Taxonomy" id="2764325"/>
    <lineage>
        <taxon>Bacteria</taxon>
        <taxon>Bacillati</taxon>
        <taxon>Bacillota</taxon>
        <taxon>Erysipelotrichia</taxon>
        <taxon>Erysipelotrichales</taxon>
        <taxon>Erysipelotrichaceae</taxon>
        <taxon>Amedibacillus</taxon>
    </lineage>
</organism>
<reference evidence="1 2" key="1">
    <citation type="submission" date="2020-08" db="EMBL/GenBank/DDBJ databases">
        <authorList>
            <person name="Liu C."/>
            <person name="Sun Q."/>
        </authorList>
    </citation>
    <scope>NUCLEOTIDE SEQUENCE [LARGE SCALE GENOMIC DNA]</scope>
    <source>
        <strain evidence="1 2">NSJ-61</strain>
    </source>
</reference>
<dbReference type="Proteomes" id="UP000515856">
    <property type="component" value="Chromosome"/>
</dbReference>
<protein>
    <submittedName>
        <fullName evidence="1">Uncharacterized protein</fullName>
    </submittedName>
</protein>
<evidence type="ECO:0000313" key="2">
    <source>
        <dbReference type="Proteomes" id="UP000515856"/>
    </source>
</evidence>
<proteinExistence type="predicted"/>